<dbReference type="InterPro" id="IPR051333">
    <property type="entry name" value="CLIP_Serine_Protease"/>
</dbReference>
<accession>A0A7E4UM38</accession>
<evidence type="ECO:0000256" key="1">
    <source>
        <dbReference type="SAM" id="SignalP"/>
    </source>
</evidence>
<dbReference type="InterPro" id="IPR018114">
    <property type="entry name" value="TRYPSIN_HIS"/>
</dbReference>
<dbReference type="PROSITE" id="PS50240">
    <property type="entry name" value="TRYPSIN_DOM"/>
    <property type="match status" value="1"/>
</dbReference>
<dbReference type="SMART" id="SM00020">
    <property type="entry name" value="Tryp_SPc"/>
    <property type="match status" value="1"/>
</dbReference>
<dbReference type="InterPro" id="IPR001254">
    <property type="entry name" value="Trypsin_dom"/>
</dbReference>
<dbReference type="PANTHER" id="PTHR24260">
    <property type="match status" value="1"/>
</dbReference>
<dbReference type="InterPro" id="IPR001314">
    <property type="entry name" value="Peptidase_S1A"/>
</dbReference>
<dbReference type="Pfam" id="PF00089">
    <property type="entry name" value="Trypsin"/>
    <property type="match status" value="1"/>
</dbReference>
<name>A0A7E4UM38_PANRE</name>
<dbReference type="Gene3D" id="2.40.10.10">
    <property type="entry name" value="Trypsin-like serine proteases"/>
    <property type="match status" value="1"/>
</dbReference>
<reference evidence="3" key="1">
    <citation type="journal article" date="2013" name="Genetics">
        <title>The draft genome and transcriptome of Panagrellus redivivus are shaped by the harsh demands of a free-living lifestyle.</title>
        <authorList>
            <person name="Srinivasan J."/>
            <person name="Dillman A.R."/>
            <person name="Macchietto M.G."/>
            <person name="Heikkinen L."/>
            <person name="Lakso M."/>
            <person name="Fracchia K.M."/>
            <person name="Antoshechkin I."/>
            <person name="Mortazavi A."/>
            <person name="Wong G."/>
            <person name="Sternberg P.W."/>
        </authorList>
    </citation>
    <scope>NUCLEOTIDE SEQUENCE [LARGE SCALE GENOMIC DNA]</scope>
    <source>
        <strain evidence="3">MT8872</strain>
    </source>
</reference>
<dbReference type="InterPro" id="IPR043504">
    <property type="entry name" value="Peptidase_S1_PA_chymotrypsin"/>
</dbReference>
<reference evidence="4" key="2">
    <citation type="submission" date="2020-10" db="UniProtKB">
        <authorList>
            <consortium name="WormBaseParasite"/>
        </authorList>
    </citation>
    <scope>IDENTIFICATION</scope>
</reference>
<organism evidence="3 4">
    <name type="scientific">Panagrellus redivivus</name>
    <name type="common">Microworm</name>
    <dbReference type="NCBI Taxonomy" id="6233"/>
    <lineage>
        <taxon>Eukaryota</taxon>
        <taxon>Metazoa</taxon>
        <taxon>Ecdysozoa</taxon>
        <taxon>Nematoda</taxon>
        <taxon>Chromadorea</taxon>
        <taxon>Rhabditida</taxon>
        <taxon>Tylenchina</taxon>
        <taxon>Panagrolaimomorpha</taxon>
        <taxon>Panagrolaimoidea</taxon>
        <taxon>Panagrolaimidae</taxon>
        <taxon>Panagrellus</taxon>
    </lineage>
</organism>
<sequence>MNIRSHALLVSVFLLAFGYSCSLPDRFFDTLRNSKVAILKEPAADKPESRFLATLHVVTPYQNNSICSGSIVGYRHILTAAHCFYDLFADQKRAWDLRNRSRYLRSLRVHVGSKSAGAYYEIDQVFLRPRFLYFSYDDIMVIQLKSPISLLLDVDIITLAKDVEPKPGARYKISAYAQHHASDEHPIKTTVVQDRHFCNALSNREFCAGGSLEGSIARDNGGPIFNDFPEYQVGIISRGYTLHEDYFDQHKLTDHGVYTKIAPYCDFIEEVTNKEVTCQNVRDPEVTTEQPLLSNYKYGNPENLVFH</sequence>
<dbReference type="SUPFAM" id="SSF50494">
    <property type="entry name" value="Trypsin-like serine proteases"/>
    <property type="match status" value="1"/>
</dbReference>
<evidence type="ECO:0000313" key="3">
    <source>
        <dbReference type="Proteomes" id="UP000492821"/>
    </source>
</evidence>
<dbReference type="PRINTS" id="PR00722">
    <property type="entry name" value="CHYMOTRYPSIN"/>
</dbReference>
<keyword evidence="3" id="KW-1185">Reference proteome</keyword>
<proteinExistence type="predicted"/>
<evidence type="ECO:0000259" key="2">
    <source>
        <dbReference type="PROSITE" id="PS50240"/>
    </source>
</evidence>
<feature type="chain" id="PRO_5028860513" evidence="1">
    <location>
        <begin position="23"/>
        <end position="307"/>
    </location>
</feature>
<dbReference type="PROSITE" id="PS51257">
    <property type="entry name" value="PROKAR_LIPOPROTEIN"/>
    <property type="match status" value="1"/>
</dbReference>
<evidence type="ECO:0000313" key="4">
    <source>
        <dbReference type="WBParaSite" id="Pan_g10081.t1"/>
    </source>
</evidence>
<dbReference type="WBParaSite" id="Pan_g10081.t1">
    <property type="protein sequence ID" value="Pan_g10081.t1"/>
    <property type="gene ID" value="Pan_g10081"/>
</dbReference>
<dbReference type="Proteomes" id="UP000492821">
    <property type="component" value="Unassembled WGS sequence"/>
</dbReference>
<dbReference type="InterPro" id="IPR009003">
    <property type="entry name" value="Peptidase_S1_PA"/>
</dbReference>
<dbReference type="AlphaFoldDB" id="A0A7E4UM38"/>
<protein>
    <submittedName>
        <fullName evidence="4">Peptidase S1 domain-containing protein</fullName>
    </submittedName>
</protein>
<feature type="signal peptide" evidence="1">
    <location>
        <begin position="1"/>
        <end position="22"/>
    </location>
</feature>
<dbReference type="GO" id="GO:0004252">
    <property type="term" value="F:serine-type endopeptidase activity"/>
    <property type="evidence" value="ECO:0007669"/>
    <property type="project" value="InterPro"/>
</dbReference>
<dbReference type="PROSITE" id="PS00134">
    <property type="entry name" value="TRYPSIN_HIS"/>
    <property type="match status" value="1"/>
</dbReference>
<dbReference type="PANTHER" id="PTHR24260:SF136">
    <property type="entry name" value="GH08193P-RELATED"/>
    <property type="match status" value="1"/>
</dbReference>
<feature type="domain" description="Peptidase S1" evidence="2">
    <location>
        <begin position="38"/>
        <end position="273"/>
    </location>
</feature>
<dbReference type="GO" id="GO:0006508">
    <property type="term" value="P:proteolysis"/>
    <property type="evidence" value="ECO:0007669"/>
    <property type="project" value="InterPro"/>
</dbReference>
<keyword evidence="1" id="KW-0732">Signal</keyword>